<dbReference type="InParanoid" id="H0EHT2"/>
<evidence type="ECO:0000313" key="4">
    <source>
        <dbReference type="Proteomes" id="UP000005446"/>
    </source>
</evidence>
<dbReference type="Proteomes" id="UP000005446">
    <property type="component" value="Unassembled WGS sequence"/>
</dbReference>
<organism evidence="3 4">
    <name type="scientific">Glarea lozoyensis (strain ATCC 74030 / MF5533)</name>
    <dbReference type="NCBI Taxonomy" id="1104152"/>
    <lineage>
        <taxon>Eukaryota</taxon>
        <taxon>Fungi</taxon>
        <taxon>Dikarya</taxon>
        <taxon>Ascomycota</taxon>
        <taxon>Pezizomycotina</taxon>
        <taxon>Leotiomycetes</taxon>
        <taxon>Helotiales</taxon>
        <taxon>Helotiaceae</taxon>
        <taxon>Glarea</taxon>
    </lineage>
</organism>
<gene>
    <name evidence="3" type="ORF">M7I_2068</name>
</gene>
<keyword evidence="1" id="KW-0677">Repeat</keyword>
<dbReference type="InterPro" id="IPR056884">
    <property type="entry name" value="NPHP3-like_N"/>
</dbReference>
<reference evidence="3 4" key="1">
    <citation type="journal article" date="2012" name="Eukaryot. Cell">
        <title>Genome sequence of the fungus Glarea lozoyensis: the first genome sequence of a species from the Helotiaceae family.</title>
        <authorList>
            <person name="Youssar L."/>
            <person name="Gruening B.A."/>
            <person name="Erxleben A."/>
            <person name="Guenther S."/>
            <person name="Huettel W."/>
        </authorList>
    </citation>
    <scope>NUCLEOTIDE SEQUENCE [LARGE SCALE GENOMIC DNA]</scope>
    <source>
        <strain evidence="4">ATCC 74030 / MF5533</strain>
    </source>
</reference>
<dbReference type="EMBL" id="AGUE01000043">
    <property type="protein sequence ID" value="EHL01888.1"/>
    <property type="molecule type" value="Genomic_DNA"/>
</dbReference>
<protein>
    <recommendedName>
        <fullName evidence="2">Nephrocystin 3-like N-terminal domain-containing protein</fullName>
    </recommendedName>
</protein>
<dbReference type="AlphaFoldDB" id="H0EHT2"/>
<dbReference type="HOGENOM" id="CLU_083942_0_0_1"/>
<dbReference type="PANTHER" id="PTHR10039">
    <property type="entry name" value="AMELOGENIN"/>
    <property type="match status" value="1"/>
</dbReference>
<accession>H0EHT2</accession>
<dbReference type="PANTHER" id="PTHR10039:SF14">
    <property type="entry name" value="NACHT DOMAIN-CONTAINING PROTEIN"/>
    <property type="match status" value="1"/>
</dbReference>
<dbReference type="Pfam" id="PF24883">
    <property type="entry name" value="NPHP3_N"/>
    <property type="match status" value="1"/>
</dbReference>
<comment type="caution">
    <text evidence="3">The sequence shown here is derived from an EMBL/GenBank/DDBJ whole genome shotgun (WGS) entry which is preliminary data.</text>
</comment>
<evidence type="ECO:0000259" key="2">
    <source>
        <dbReference type="Pfam" id="PF24883"/>
    </source>
</evidence>
<feature type="domain" description="Nephrocystin 3-like N-terminal" evidence="2">
    <location>
        <begin position="243"/>
        <end position="275"/>
    </location>
</feature>
<name>H0EHT2_GLAL7</name>
<sequence>MADPRTTIQHAFEKLKLSVSVDDAHKFASTELEDVWATLRDIEVKQRQRRSVQNLRRVEPLLRGIEKYRKVIEVLCNGTPYMPYVWGNQIASNHRDVFEALLSAYADIGAALPRILEFHQRAYKFLTRRGIMSPRDQTTWHLLFSSLWTDFGGRFECIIKSLKQQRDFVDKEAVSFHIVESKLSRCAIQDQLQRAQKKELDQLKDKEENTRQLHMKHSISWLSIDEKNQEIEYERTSRRRHLNTCEWITEDQLYRSWIKDDNLHLCLWLDGKPGSDIKTASQHIYARCE</sequence>
<dbReference type="OrthoDB" id="7464126at2759"/>
<evidence type="ECO:0000313" key="3">
    <source>
        <dbReference type="EMBL" id="EHL01888.1"/>
    </source>
</evidence>
<evidence type="ECO:0000256" key="1">
    <source>
        <dbReference type="ARBA" id="ARBA00022737"/>
    </source>
</evidence>
<proteinExistence type="predicted"/>
<keyword evidence="4" id="KW-1185">Reference proteome</keyword>